<keyword evidence="2" id="KW-1185">Reference proteome</keyword>
<dbReference type="EMBL" id="RBNI01004010">
    <property type="protein sequence ID" value="RUP47872.1"/>
    <property type="molecule type" value="Genomic_DNA"/>
</dbReference>
<dbReference type="Proteomes" id="UP000268093">
    <property type="component" value="Unassembled WGS sequence"/>
</dbReference>
<accession>A0A433DAK2</accession>
<dbReference type="AlphaFoldDB" id="A0A433DAK2"/>
<organism evidence="1 2">
    <name type="scientific">Jimgerdemannia flammicorona</name>
    <dbReference type="NCBI Taxonomy" id="994334"/>
    <lineage>
        <taxon>Eukaryota</taxon>
        <taxon>Fungi</taxon>
        <taxon>Fungi incertae sedis</taxon>
        <taxon>Mucoromycota</taxon>
        <taxon>Mucoromycotina</taxon>
        <taxon>Endogonomycetes</taxon>
        <taxon>Endogonales</taxon>
        <taxon>Endogonaceae</taxon>
        <taxon>Jimgerdemannia</taxon>
    </lineage>
</organism>
<proteinExistence type="predicted"/>
<reference evidence="1 2" key="1">
    <citation type="journal article" date="2018" name="New Phytol.">
        <title>Phylogenomics of Endogonaceae and evolution of mycorrhizas within Mucoromycota.</title>
        <authorList>
            <person name="Chang Y."/>
            <person name="Desiro A."/>
            <person name="Na H."/>
            <person name="Sandor L."/>
            <person name="Lipzen A."/>
            <person name="Clum A."/>
            <person name="Barry K."/>
            <person name="Grigoriev I.V."/>
            <person name="Martin F.M."/>
            <person name="Stajich J.E."/>
            <person name="Smith M.E."/>
            <person name="Bonito G."/>
            <person name="Spatafora J.W."/>
        </authorList>
    </citation>
    <scope>NUCLEOTIDE SEQUENCE [LARGE SCALE GENOMIC DNA]</scope>
    <source>
        <strain evidence="1 2">GMNB39</strain>
    </source>
</reference>
<protein>
    <submittedName>
        <fullName evidence="1">Uncharacterized protein</fullName>
    </submittedName>
</protein>
<evidence type="ECO:0000313" key="1">
    <source>
        <dbReference type="EMBL" id="RUP47872.1"/>
    </source>
</evidence>
<comment type="caution">
    <text evidence="1">The sequence shown here is derived from an EMBL/GenBank/DDBJ whole genome shotgun (WGS) entry which is preliminary data.</text>
</comment>
<evidence type="ECO:0000313" key="2">
    <source>
        <dbReference type="Proteomes" id="UP000268093"/>
    </source>
</evidence>
<sequence>MLVGVFTNSDPTQPGCHAHVRRFLAHVPPPRLPETHARLRRRRLHQYRQPLRGFCTAAAFLKEFVLGLETPVESTEEEASTPTAVVVVKEEGGTIRWANIDIAGVMESKEAA</sequence>
<name>A0A433DAK2_9FUNG</name>
<dbReference type="Gene3D" id="3.40.630.10">
    <property type="entry name" value="Zn peptidases"/>
    <property type="match status" value="1"/>
</dbReference>
<gene>
    <name evidence="1" type="ORF">BC936DRAFT_145242</name>
</gene>
<dbReference type="OrthoDB" id="412814at2759"/>